<dbReference type="PANTHER" id="PTHR42643:SF38">
    <property type="entry name" value="IONOTROPIC RECEPTOR 100A"/>
    <property type="match status" value="1"/>
</dbReference>
<comment type="subcellular location">
    <subcellularLocation>
        <location evidence="1">Cell membrane</location>
        <topology evidence="1">Multi-pass membrane protein</topology>
    </subcellularLocation>
</comment>
<protein>
    <recommendedName>
        <fullName evidence="11">Ionotropic glutamate receptor C-terminal domain-containing protein</fullName>
    </recommendedName>
</protein>
<evidence type="ECO:0000256" key="9">
    <source>
        <dbReference type="SAM" id="MobiDB-lite"/>
    </source>
</evidence>
<feature type="region of interest" description="Disordered" evidence="9">
    <location>
        <begin position="559"/>
        <end position="593"/>
    </location>
</feature>
<feature type="transmembrane region" description="Helical" evidence="10">
    <location>
        <begin position="38"/>
        <end position="58"/>
    </location>
</feature>
<dbReference type="Pfam" id="PF00060">
    <property type="entry name" value="Lig_chan"/>
    <property type="match status" value="2"/>
</dbReference>
<dbReference type="AlphaFoldDB" id="A0AAW0U339"/>
<keyword evidence="3" id="KW-1003">Cell membrane</keyword>
<comment type="similarity">
    <text evidence="2">Belongs to the glutamate-gated ion channel (TC 1.A.10.1) family.</text>
</comment>
<feature type="transmembrane region" description="Helical" evidence="10">
    <location>
        <begin position="220"/>
        <end position="240"/>
    </location>
</feature>
<evidence type="ECO:0000256" key="1">
    <source>
        <dbReference type="ARBA" id="ARBA00004651"/>
    </source>
</evidence>
<gene>
    <name evidence="12" type="ORF">O3P69_006854</name>
</gene>
<evidence type="ECO:0000313" key="12">
    <source>
        <dbReference type="EMBL" id="KAK8393818.1"/>
    </source>
</evidence>
<organism evidence="12 13">
    <name type="scientific">Scylla paramamosain</name>
    <name type="common">Mud crab</name>
    <dbReference type="NCBI Taxonomy" id="85552"/>
    <lineage>
        <taxon>Eukaryota</taxon>
        <taxon>Metazoa</taxon>
        <taxon>Ecdysozoa</taxon>
        <taxon>Arthropoda</taxon>
        <taxon>Crustacea</taxon>
        <taxon>Multicrustacea</taxon>
        <taxon>Malacostraca</taxon>
        <taxon>Eumalacostraca</taxon>
        <taxon>Eucarida</taxon>
        <taxon>Decapoda</taxon>
        <taxon>Pleocyemata</taxon>
        <taxon>Brachyura</taxon>
        <taxon>Eubrachyura</taxon>
        <taxon>Portunoidea</taxon>
        <taxon>Portunidae</taxon>
        <taxon>Portuninae</taxon>
        <taxon>Scylla</taxon>
    </lineage>
</organism>
<accession>A0AAW0U339</accession>
<evidence type="ECO:0000259" key="11">
    <source>
        <dbReference type="Pfam" id="PF00060"/>
    </source>
</evidence>
<keyword evidence="4 10" id="KW-0812">Transmembrane</keyword>
<dbReference type="GO" id="GO:0015276">
    <property type="term" value="F:ligand-gated monoatomic ion channel activity"/>
    <property type="evidence" value="ECO:0007669"/>
    <property type="project" value="InterPro"/>
</dbReference>
<name>A0AAW0U339_SCYPA</name>
<dbReference type="GO" id="GO:0005886">
    <property type="term" value="C:plasma membrane"/>
    <property type="evidence" value="ECO:0007669"/>
    <property type="project" value="UniProtKB-SubCell"/>
</dbReference>
<dbReference type="EMBL" id="JARAKH010000020">
    <property type="protein sequence ID" value="KAK8393818.1"/>
    <property type="molecule type" value="Genomic_DNA"/>
</dbReference>
<keyword evidence="5 10" id="KW-1133">Transmembrane helix</keyword>
<feature type="compositionally biased region" description="Basic and acidic residues" evidence="9">
    <location>
        <begin position="571"/>
        <end position="593"/>
    </location>
</feature>
<evidence type="ECO:0000256" key="6">
    <source>
        <dbReference type="ARBA" id="ARBA00023136"/>
    </source>
</evidence>
<keyword evidence="13" id="KW-1185">Reference proteome</keyword>
<sequence>MLKQYDFSIFLERSTLGFTMAKPSIKPSWQSLYHPLRIEVWILILPTVIMVYIALMVMNQTGREKGPDAWIVMKQVLGTLLDEAIPGELPLRSTTRVVLTAWLLFSFIVGTVYRSNLTASLTIPKYPPRIETFSGLVEAETNKTAAVSCDKYEKSRLPEMEEQQEQHQDSESRSALSNWALRLRMASTRIGGNVAFEVADEVGLNITITQAVAQARKMRMMSWCALMVVFSDNPIFLSVFAEMADKGRLMVWETRLLAITRLPLSNLQELLQNYWTFSMMNTMFMKMKETTGVNHCQLYGHMPYSPSGAQVVKLATLKPGHLLVYLKNRTLFPEKYENFYGMNVNISWLPLTPYWTEIKRPGPNGTEVNTYTGREYWIMENIGSILNFSLNPLPFIGAEAVRKRLRTREAFLWPVNLPVLPHMLNLFDISFFLEPSTLAFTMVKPSMKATWQSLYYPLRVEMNRNGKDKGPDAWLIMKQVLGTLLDEAIPGQLPLRSTTRIVLTAWLLFSFIVGTVYRSNLTASLTVIKHPPRITSFAELVDAGTKQVRSIIFTCQPQHLSRTPRQPLRSWTDRKVENRHDGSDSQRKAAETK</sequence>
<dbReference type="GO" id="GO:0050906">
    <property type="term" value="P:detection of stimulus involved in sensory perception"/>
    <property type="evidence" value="ECO:0007669"/>
    <property type="project" value="UniProtKB-ARBA"/>
</dbReference>
<dbReference type="Gene3D" id="1.10.287.70">
    <property type="match status" value="2"/>
</dbReference>
<dbReference type="InterPro" id="IPR052192">
    <property type="entry name" value="Insect_Ionotropic_Sensory_Rcpt"/>
</dbReference>
<dbReference type="PANTHER" id="PTHR42643">
    <property type="entry name" value="IONOTROPIC RECEPTOR 20A-RELATED"/>
    <property type="match status" value="1"/>
</dbReference>
<evidence type="ECO:0000256" key="4">
    <source>
        <dbReference type="ARBA" id="ARBA00022692"/>
    </source>
</evidence>
<reference evidence="12 13" key="1">
    <citation type="submission" date="2023-03" db="EMBL/GenBank/DDBJ databases">
        <title>High-quality genome of Scylla paramamosain provides insights in environmental adaptation.</title>
        <authorList>
            <person name="Zhang L."/>
        </authorList>
    </citation>
    <scope>NUCLEOTIDE SEQUENCE [LARGE SCALE GENOMIC DNA]</scope>
    <source>
        <strain evidence="12">LZ_2023a</strain>
        <tissue evidence="12">Muscle</tissue>
    </source>
</reference>
<evidence type="ECO:0000256" key="5">
    <source>
        <dbReference type="ARBA" id="ARBA00022989"/>
    </source>
</evidence>
<evidence type="ECO:0000256" key="8">
    <source>
        <dbReference type="ARBA" id="ARBA00023180"/>
    </source>
</evidence>
<proteinExistence type="inferred from homology"/>
<keyword evidence="7" id="KW-0675">Receptor</keyword>
<evidence type="ECO:0000256" key="2">
    <source>
        <dbReference type="ARBA" id="ARBA00008685"/>
    </source>
</evidence>
<evidence type="ECO:0000256" key="7">
    <source>
        <dbReference type="ARBA" id="ARBA00023170"/>
    </source>
</evidence>
<feature type="domain" description="Ionotropic glutamate receptor C-terminal" evidence="11">
    <location>
        <begin position="476"/>
        <end position="552"/>
    </location>
</feature>
<comment type="caution">
    <text evidence="12">The sequence shown here is derived from an EMBL/GenBank/DDBJ whole genome shotgun (WGS) entry which is preliminary data.</text>
</comment>
<feature type="domain" description="Ionotropic glutamate receptor C-terminal" evidence="11">
    <location>
        <begin position="38"/>
        <end position="155"/>
    </location>
</feature>
<evidence type="ECO:0000313" key="13">
    <source>
        <dbReference type="Proteomes" id="UP001487740"/>
    </source>
</evidence>
<keyword evidence="6 10" id="KW-0472">Membrane</keyword>
<evidence type="ECO:0000256" key="3">
    <source>
        <dbReference type="ARBA" id="ARBA00022475"/>
    </source>
</evidence>
<keyword evidence="8" id="KW-0325">Glycoprotein</keyword>
<dbReference type="Proteomes" id="UP001487740">
    <property type="component" value="Unassembled WGS sequence"/>
</dbReference>
<dbReference type="InterPro" id="IPR001320">
    <property type="entry name" value="Iontro_rcpt_C"/>
</dbReference>
<evidence type="ECO:0000256" key="10">
    <source>
        <dbReference type="SAM" id="Phobius"/>
    </source>
</evidence>